<gene>
    <name evidence="4" type="ORF">SAMN02745170_00967</name>
</gene>
<proteinExistence type="predicted"/>
<protein>
    <submittedName>
        <fullName evidence="4">AraC-type DNA-binding protein</fullName>
    </submittedName>
</protein>
<evidence type="ECO:0000313" key="4">
    <source>
        <dbReference type="EMBL" id="SHI75512.1"/>
    </source>
</evidence>
<dbReference type="PANTHER" id="PTHR43436:SF1">
    <property type="entry name" value="TRANSCRIPTIONAL REGULATORY PROTEIN"/>
    <property type="match status" value="1"/>
</dbReference>
<dbReference type="Pfam" id="PF12833">
    <property type="entry name" value="HTH_18"/>
    <property type="match status" value="1"/>
</dbReference>
<dbReference type="InterPro" id="IPR018060">
    <property type="entry name" value="HTH_AraC"/>
</dbReference>
<dbReference type="GO" id="GO:0003700">
    <property type="term" value="F:DNA-binding transcription factor activity"/>
    <property type="evidence" value="ECO:0007669"/>
    <property type="project" value="InterPro"/>
</dbReference>
<feature type="domain" description="HTH araC/xylS-type" evidence="3">
    <location>
        <begin position="211"/>
        <end position="309"/>
    </location>
</feature>
<dbReference type="RefSeq" id="WP_223191619.1">
    <property type="nucleotide sequence ID" value="NZ_FQZD01000007.1"/>
</dbReference>
<keyword evidence="5" id="KW-1185">Reference proteome</keyword>
<keyword evidence="4" id="KW-0238">DNA-binding</keyword>
<dbReference type="InterPro" id="IPR009057">
    <property type="entry name" value="Homeodomain-like_sf"/>
</dbReference>
<keyword evidence="1" id="KW-0805">Transcription regulation</keyword>
<dbReference type="PANTHER" id="PTHR43436">
    <property type="entry name" value="ARAC-FAMILY TRANSCRIPTIONAL REGULATOR"/>
    <property type="match status" value="1"/>
</dbReference>
<reference evidence="4 5" key="1">
    <citation type="submission" date="2016-11" db="EMBL/GenBank/DDBJ databases">
        <authorList>
            <person name="Varghese N."/>
            <person name="Submissions S."/>
        </authorList>
    </citation>
    <scope>NUCLEOTIDE SEQUENCE [LARGE SCALE GENOMIC DNA]</scope>
    <source>
        <strain evidence="4 5">DSM 15287</strain>
    </source>
</reference>
<accession>A0A1M6DQM0</accession>
<dbReference type="Gene3D" id="1.10.10.60">
    <property type="entry name" value="Homeodomain-like"/>
    <property type="match status" value="1"/>
</dbReference>
<evidence type="ECO:0000259" key="3">
    <source>
        <dbReference type="PROSITE" id="PS01124"/>
    </source>
</evidence>
<dbReference type="GO" id="GO:0043565">
    <property type="term" value="F:sequence-specific DNA binding"/>
    <property type="evidence" value="ECO:0007669"/>
    <property type="project" value="InterPro"/>
</dbReference>
<name>A0A1M6DQM0_9FIRM</name>
<evidence type="ECO:0000256" key="2">
    <source>
        <dbReference type="ARBA" id="ARBA00023163"/>
    </source>
</evidence>
<sequence length="322" mass="35735">MEKQQQHPAAVFGEMVSIHRKLLEQIIAMTERITGAEGTTGTPIPYLSIYRRSYQAPLIPSVLTPSFCLILQGEKELHLGQDILAYHAGDYLASIIDIPASGRVIGATEATPYIGLRIDFTTKEIASVVMEAEINVKSKDKMLGTAAFIGRADTELLDIFVRLLKLLGKPREAPFLSALIKREMMFHLPSGDYGHLFLQQALYDQQADGIGRAIAWIKENFSQPFTVEELAKLSNMSVSGLHHKFKAITTMGPLQYQKQLRLQEARRLMLSGSLDATGAALEVGYESPSQFTREYRRLFGLPPLKDMKAVRETPDAGEAGNK</sequence>
<evidence type="ECO:0000313" key="5">
    <source>
        <dbReference type="Proteomes" id="UP000322917"/>
    </source>
</evidence>
<organism evidence="4 5">
    <name type="scientific">Propionispora hippei DSM 15287</name>
    <dbReference type="NCBI Taxonomy" id="1123003"/>
    <lineage>
        <taxon>Bacteria</taxon>
        <taxon>Bacillati</taxon>
        <taxon>Bacillota</taxon>
        <taxon>Negativicutes</taxon>
        <taxon>Selenomonadales</taxon>
        <taxon>Sporomusaceae</taxon>
        <taxon>Propionispora</taxon>
    </lineage>
</organism>
<dbReference type="InterPro" id="IPR009594">
    <property type="entry name" value="Tscrpt_reg_HTH_AraC_N"/>
</dbReference>
<dbReference type="Proteomes" id="UP000322917">
    <property type="component" value="Unassembled WGS sequence"/>
</dbReference>
<dbReference type="PROSITE" id="PS01124">
    <property type="entry name" value="HTH_ARAC_FAMILY_2"/>
    <property type="match status" value="1"/>
</dbReference>
<dbReference type="EMBL" id="FQZD01000007">
    <property type="protein sequence ID" value="SHI75512.1"/>
    <property type="molecule type" value="Genomic_DNA"/>
</dbReference>
<dbReference type="SUPFAM" id="SSF46689">
    <property type="entry name" value="Homeodomain-like"/>
    <property type="match status" value="2"/>
</dbReference>
<evidence type="ECO:0000256" key="1">
    <source>
        <dbReference type="ARBA" id="ARBA00023015"/>
    </source>
</evidence>
<keyword evidence="2" id="KW-0804">Transcription</keyword>
<dbReference type="Pfam" id="PF06719">
    <property type="entry name" value="AraC_N"/>
    <property type="match status" value="1"/>
</dbReference>
<dbReference type="SMART" id="SM00342">
    <property type="entry name" value="HTH_ARAC"/>
    <property type="match status" value="1"/>
</dbReference>
<dbReference type="AlphaFoldDB" id="A0A1M6DQM0"/>